<proteinExistence type="predicted"/>
<feature type="domain" description="PhnB-like" evidence="1">
    <location>
        <begin position="3"/>
        <end position="117"/>
    </location>
</feature>
<accession>A0A2I2KWS4</accession>
<dbReference type="Pfam" id="PF06983">
    <property type="entry name" value="3-dmu-9_3-mt"/>
    <property type="match status" value="1"/>
</dbReference>
<evidence type="ECO:0000259" key="1">
    <source>
        <dbReference type="Pfam" id="PF06983"/>
    </source>
</evidence>
<evidence type="ECO:0000313" key="3">
    <source>
        <dbReference type="Proteomes" id="UP000234331"/>
    </source>
</evidence>
<dbReference type="PIRSF" id="PIRSF021700">
    <property type="entry name" value="3_dmu_93_MTrfase"/>
    <property type="match status" value="1"/>
</dbReference>
<protein>
    <recommendedName>
        <fullName evidence="1">PhnB-like domain-containing protein</fullName>
    </recommendedName>
</protein>
<gene>
    <name evidence="2" type="ORF">FRACA_4020003</name>
</gene>
<dbReference type="OrthoDB" id="9806473at2"/>
<reference evidence="2 3" key="1">
    <citation type="submission" date="2017-06" db="EMBL/GenBank/DDBJ databases">
        <authorList>
            <person name="Kim H.J."/>
            <person name="Triplett B.A."/>
        </authorList>
    </citation>
    <scope>NUCLEOTIDE SEQUENCE [LARGE SCALE GENOMIC DNA]</scope>
    <source>
        <strain evidence="2">FRACA_ARgP5</strain>
    </source>
</reference>
<dbReference type="Proteomes" id="UP000234331">
    <property type="component" value="Unassembled WGS sequence"/>
</dbReference>
<name>A0A2I2KWS4_9ACTN</name>
<dbReference type="PANTHER" id="PTHR33990:SF2">
    <property type="entry name" value="PHNB-LIKE DOMAIN-CONTAINING PROTEIN"/>
    <property type="match status" value="1"/>
</dbReference>
<keyword evidence="3" id="KW-1185">Reference proteome</keyword>
<dbReference type="Gene3D" id="3.10.180.10">
    <property type="entry name" value="2,3-Dihydroxybiphenyl 1,2-Dioxygenase, domain 1"/>
    <property type="match status" value="1"/>
</dbReference>
<dbReference type="InterPro" id="IPR029068">
    <property type="entry name" value="Glyas_Bleomycin-R_OHBP_Dase"/>
</dbReference>
<dbReference type="CDD" id="cd06588">
    <property type="entry name" value="PhnB_like"/>
    <property type="match status" value="1"/>
</dbReference>
<sequence>MPTITPCLWFDDQGEQAAQLYTSLIPNSRITNVTRYGPGSPGPEGAVMTVEFELDGTSYVALNGGPVFPQTEAFSLQVHCASQEEVDRYWDSLIADGGSESQCGWLKDRFGVSWQIVPTALGDLLGDPDPERARRAMEAMLSMKKIDIAEIARAAAGDQPG</sequence>
<evidence type="ECO:0000313" key="2">
    <source>
        <dbReference type="EMBL" id="SNQ50111.1"/>
    </source>
</evidence>
<dbReference type="InterPro" id="IPR009725">
    <property type="entry name" value="3_dmu_93_MTrfase"/>
</dbReference>
<organism evidence="2 3">
    <name type="scientific">Frankia canadensis</name>
    <dbReference type="NCBI Taxonomy" id="1836972"/>
    <lineage>
        <taxon>Bacteria</taxon>
        <taxon>Bacillati</taxon>
        <taxon>Actinomycetota</taxon>
        <taxon>Actinomycetes</taxon>
        <taxon>Frankiales</taxon>
        <taxon>Frankiaceae</taxon>
        <taxon>Frankia</taxon>
    </lineage>
</organism>
<dbReference type="InterPro" id="IPR028973">
    <property type="entry name" value="PhnB-like"/>
</dbReference>
<dbReference type="AlphaFoldDB" id="A0A2I2KWS4"/>
<dbReference type="RefSeq" id="WP_101833454.1">
    <property type="nucleotide sequence ID" value="NZ_FZMO01000338.1"/>
</dbReference>
<dbReference type="SUPFAM" id="SSF54593">
    <property type="entry name" value="Glyoxalase/Bleomycin resistance protein/Dihydroxybiphenyl dioxygenase"/>
    <property type="match status" value="1"/>
</dbReference>
<dbReference type="PANTHER" id="PTHR33990">
    <property type="entry name" value="PROTEIN YJDN-RELATED"/>
    <property type="match status" value="1"/>
</dbReference>
<dbReference type="EMBL" id="FZMO01000338">
    <property type="protein sequence ID" value="SNQ50111.1"/>
    <property type="molecule type" value="Genomic_DNA"/>
</dbReference>